<dbReference type="InterPro" id="IPR029063">
    <property type="entry name" value="SAM-dependent_MTases_sf"/>
</dbReference>
<dbReference type="Pfam" id="PF08241">
    <property type="entry name" value="Methyltransf_11"/>
    <property type="match status" value="1"/>
</dbReference>
<evidence type="ECO:0000313" key="2">
    <source>
        <dbReference type="EMBL" id="MCP2264814.1"/>
    </source>
</evidence>
<keyword evidence="3" id="KW-1185">Reference proteome</keyword>
<dbReference type="RefSeq" id="WP_253835593.1">
    <property type="nucleotide sequence ID" value="NZ_JAMTCS010000006.1"/>
</dbReference>
<proteinExistence type="predicted"/>
<comment type="caution">
    <text evidence="2">The sequence shown here is derived from an EMBL/GenBank/DDBJ whole genome shotgun (WGS) entry which is preliminary data.</text>
</comment>
<dbReference type="AlphaFoldDB" id="A0A9X2JY83"/>
<dbReference type="Proteomes" id="UP001139493">
    <property type="component" value="Unassembled WGS sequence"/>
</dbReference>
<dbReference type="InterPro" id="IPR052939">
    <property type="entry name" value="23S_rRNA_MeTrnsfrase_RlmA"/>
</dbReference>
<feature type="domain" description="Methyltransferase type 11" evidence="1">
    <location>
        <begin position="71"/>
        <end position="163"/>
    </location>
</feature>
<protein>
    <submittedName>
        <fullName evidence="2">Methyltransferase domain-containing protein</fullName>
    </submittedName>
</protein>
<keyword evidence="2" id="KW-0808">Transferase</keyword>
<evidence type="ECO:0000259" key="1">
    <source>
        <dbReference type="Pfam" id="PF08241"/>
    </source>
</evidence>
<name>A0A9X2JY83_9MICO</name>
<dbReference type="SUPFAM" id="SSF53335">
    <property type="entry name" value="S-adenosyl-L-methionine-dependent methyltransferases"/>
    <property type="match status" value="1"/>
</dbReference>
<keyword evidence="2" id="KW-0489">Methyltransferase</keyword>
<dbReference type="Gene3D" id="3.40.50.150">
    <property type="entry name" value="Vaccinia Virus protein VP39"/>
    <property type="match status" value="1"/>
</dbReference>
<sequence>MTIDATGFEAAGFDAAGFEAAGFEEQLAEGAAVPTDGWDFSWFAGRATEERPGWGYVGLCGERLGRAGAALDVDTGGGEVFAEALGRAGRVPAVVRATEGWAPNHRLAAAALAPFGGEVALVDTAGPRLPFDDGTFDLVTSRHPVSFPYREAARVLAPGGTLLVQEVGAGSNRALYEFLMGPQENHDAGYVDALRARVTGAGLDVVRVEDALTRVEFFALAAVVHFLRKVLWTVPDFSVDRYRERLRALHDHIEEHGSFVCHSRRTLLEARAAGSGGA</sequence>
<accession>A0A9X2JY83</accession>
<gene>
    <name evidence="2" type="ORF">APR03_002157</name>
</gene>
<dbReference type="InterPro" id="IPR013216">
    <property type="entry name" value="Methyltransf_11"/>
</dbReference>
<evidence type="ECO:0000313" key="3">
    <source>
        <dbReference type="Proteomes" id="UP001139493"/>
    </source>
</evidence>
<dbReference type="GO" id="GO:0008757">
    <property type="term" value="F:S-adenosylmethionine-dependent methyltransferase activity"/>
    <property type="evidence" value="ECO:0007669"/>
    <property type="project" value="InterPro"/>
</dbReference>
<dbReference type="EMBL" id="JAMTCS010000006">
    <property type="protein sequence ID" value="MCP2264814.1"/>
    <property type="molecule type" value="Genomic_DNA"/>
</dbReference>
<reference evidence="2" key="1">
    <citation type="submission" date="2022-06" db="EMBL/GenBank/DDBJ databases">
        <title>Genomic Encyclopedia of Archaeal and Bacterial Type Strains, Phase II (KMG-II): from individual species to whole genera.</title>
        <authorList>
            <person name="Goeker M."/>
        </authorList>
    </citation>
    <scope>NUCLEOTIDE SEQUENCE</scope>
    <source>
        <strain evidence="2">DSM 26652</strain>
    </source>
</reference>
<dbReference type="PANTHER" id="PTHR43460:SF1">
    <property type="entry name" value="METHYLTRANSFERASE TYPE 11 DOMAIN-CONTAINING PROTEIN"/>
    <property type="match status" value="1"/>
</dbReference>
<dbReference type="PANTHER" id="PTHR43460">
    <property type="entry name" value="METHYLTRANSFERASE"/>
    <property type="match status" value="1"/>
</dbReference>
<organism evidence="2 3">
    <name type="scientific">Promicromonospora thailandica</name>
    <dbReference type="NCBI Taxonomy" id="765201"/>
    <lineage>
        <taxon>Bacteria</taxon>
        <taxon>Bacillati</taxon>
        <taxon>Actinomycetota</taxon>
        <taxon>Actinomycetes</taxon>
        <taxon>Micrococcales</taxon>
        <taxon>Promicromonosporaceae</taxon>
        <taxon>Promicromonospora</taxon>
    </lineage>
</organism>
<dbReference type="GO" id="GO:0032259">
    <property type="term" value="P:methylation"/>
    <property type="evidence" value="ECO:0007669"/>
    <property type="project" value="UniProtKB-KW"/>
</dbReference>